<dbReference type="Pfam" id="PF13899">
    <property type="entry name" value="Thioredoxin_7"/>
    <property type="match status" value="1"/>
</dbReference>
<feature type="transmembrane region" description="Helical" evidence="7">
    <location>
        <begin position="435"/>
        <end position="460"/>
    </location>
</feature>
<dbReference type="Pfam" id="PF11412">
    <property type="entry name" value="DsbD_N"/>
    <property type="match status" value="1"/>
</dbReference>
<reference evidence="9 10" key="1">
    <citation type="submission" date="2018-05" db="EMBL/GenBank/DDBJ databases">
        <title>Complete genome sequence of Massilia oculi sp. nov. CCUG 43427T (=DSM 26321T), the type strain of M. oculi, and comparison with genome sequences of other Massilia strains.</title>
        <authorList>
            <person name="Zhu B."/>
        </authorList>
    </citation>
    <scope>NUCLEOTIDE SEQUENCE [LARGE SCALE GENOMIC DNA]</scope>
    <source>
        <strain evidence="9 10">CCUG 43427</strain>
    </source>
</reference>
<dbReference type="InterPro" id="IPR003834">
    <property type="entry name" value="Cyt_c_assmbl_TM_dom"/>
</dbReference>
<dbReference type="Proteomes" id="UP000245820">
    <property type="component" value="Chromosome"/>
</dbReference>
<dbReference type="PANTHER" id="PTHR32234:SF3">
    <property type="entry name" value="SUPPRESSION OF COPPER SENSITIVITY PROTEIN"/>
    <property type="match status" value="1"/>
</dbReference>
<evidence type="ECO:0000256" key="6">
    <source>
        <dbReference type="ARBA" id="ARBA00023136"/>
    </source>
</evidence>
<sequence length="710" mass="74422">MPPYLHTAGTSWRGLTVALLLVVLTPMLAMAAESNVQQSPRATVSLVSEYAAVSPGQQLRIGLRQRLAPHWHTYWKNPGDAGSPPSIAFKAQGAATVGEIAWPGPDRFIVGPVASYGYENEIVFPMALTVPQDARPGSHLVLEADADWVVCEKECIPEEGKFRLALPVEADARPADAKILAAFKIADARQPQPSPWRASVSASESTVQLAVEGEGIAPSSVQSALYFPDSWGVVDHVADQALTVEEGRLTLATTKGQGYAPGPSAGLLAITDGGGQKRWFALELTPAAVATATTATAAADAPATLPLWQMALFAFLGGLILNLMPCVFPVLAIKATAVAGMSGGDRREVRLSGLFYTLGVLAAFMALALALLAVRLGGSAVGWGFQFQSPLFVAAMSWLMLAIGLNLSGVYEIGGALAANLAGTGQGLTERKGHAGSFFTGLLAVVVATPCTAPFMGAAVGSALAAPAHVSLAVFAMMGLGLALPFLLLGMFPAVARKLPRPGAWMVTLRQAMAFPMYATAAWLLWVLAQQAGEAGLRMALAGLVLVGLVAWLVGLGQHGTRKRWWPRGAAVACVAGIAGLMGMLHGAEPQAAAAPAQSTQAEPYSAERLAFLRAEGKPVFVNMTAAWCITCLVNERTTLSTAAVQQAMQERGVVYMKGDWTNRDPAITAFLQSFQRDGLPFYVFYPAGSAPVVLPPVLTQAIVTESFGQ</sequence>
<keyword evidence="10" id="KW-1185">Reference proteome</keyword>
<dbReference type="GO" id="GO:0017004">
    <property type="term" value="P:cytochrome complex assembly"/>
    <property type="evidence" value="ECO:0007669"/>
    <property type="project" value="UniProtKB-KW"/>
</dbReference>
<organism evidence="9 10">
    <name type="scientific">Massilia oculi</name>
    <dbReference type="NCBI Taxonomy" id="945844"/>
    <lineage>
        <taxon>Bacteria</taxon>
        <taxon>Pseudomonadati</taxon>
        <taxon>Pseudomonadota</taxon>
        <taxon>Betaproteobacteria</taxon>
        <taxon>Burkholderiales</taxon>
        <taxon>Oxalobacteraceae</taxon>
        <taxon>Telluria group</taxon>
        <taxon>Massilia</taxon>
    </lineage>
</organism>
<evidence type="ECO:0000259" key="8">
    <source>
        <dbReference type="PROSITE" id="PS51352"/>
    </source>
</evidence>
<evidence type="ECO:0000313" key="9">
    <source>
        <dbReference type="EMBL" id="AWL03952.1"/>
    </source>
</evidence>
<feature type="domain" description="Thioredoxin" evidence="8">
    <location>
        <begin position="584"/>
        <end position="710"/>
    </location>
</feature>
<dbReference type="GO" id="GO:0005886">
    <property type="term" value="C:plasma membrane"/>
    <property type="evidence" value="ECO:0007669"/>
    <property type="project" value="UniProtKB-SubCell"/>
</dbReference>
<protein>
    <submittedName>
        <fullName evidence="9">Cytochrome C biogenesis protein</fullName>
    </submittedName>
</protein>
<feature type="transmembrane region" description="Helical" evidence="7">
    <location>
        <begin position="569"/>
        <end position="588"/>
    </location>
</feature>
<keyword evidence="5 7" id="KW-1133">Transmembrane helix</keyword>
<dbReference type="RefSeq" id="WP_109344344.1">
    <property type="nucleotide sequence ID" value="NZ_JBHRVO010000003.1"/>
</dbReference>
<dbReference type="GO" id="GO:0015035">
    <property type="term" value="F:protein-disulfide reductase activity"/>
    <property type="evidence" value="ECO:0007669"/>
    <property type="project" value="TreeGrafter"/>
</dbReference>
<feature type="transmembrane region" description="Helical" evidence="7">
    <location>
        <begin position="354"/>
        <end position="378"/>
    </location>
</feature>
<dbReference type="CDD" id="cd02953">
    <property type="entry name" value="DsbDgamma"/>
    <property type="match status" value="1"/>
</dbReference>
<proteinExistence type="predicted"/>
<accession>A0A2S2DF36</accession>
<dbReference type="Gene3D" id="3.40.30.10">
    <property type="entry name" value="Glutaredoxin"/>
    <property type="match status" value="1"/>
</dbReference>
<evidence type="ECO:0000256" key="3">
    <source>
        <dbReference type="ARBA" id="ARBA00022692"/>
    </source>
</evidence>
<evidence type="ECO:0000256" key="1">
    <source>
        <dbReference type="ARBA" id="ARBA00004651"/>
    </source>
</evidence>
<keyword evidence="3 7" id="KW-0812">Transmembrane</keyword>
<feature type="transmembrane region" description="Helical" evidence="7">
    <location>
        <begin position="398"/>
        <end position="423"/>
    </location>
</feature>
<dbReference type="InterPro" id="IPR035671">
    <property type="entry name" value="DsbD_gamma"/>
</dbReference>
<dbReference type="InterPro" id="IPR028250">
    <property type="entry name" value="DsbDN"/>
</dbReference>
<dbReference type="SUPFAM" id="SSF52833">
    <property type="entry name" value="Thioredoxin-like"/>
    <property type="match status" value="1"/>
</dbReference>
<evidence type="ECO:0000256" key="5">
    <source>
        <dbReference type="ARBA" id="ARBA00022989"/>
    </source>
</evidence>
<feature type="transmembrane region" description="Helical" evidence="7">
    <location>
        <begin position="472"/>
        <end position="495"/>
    </location>
</feature>
<comment type="subcellular location">
    <subcellularLocation>
        <location evidence="1">Cell membrane</location>
        <topology evidence="1">Multi-pass membrane protein</topology>
    </subcellularLocation>
</comment>
<dbReference type="InterPro" id="IPR036249">
    <property type="entry name" value="Thioredoxin-like_sf"/>
</dbReference>
<feature type="transmembrane region" description="Helical" evidence="7">
    <location>
        <begin position="307"/>
        <end position="333"/>
    </location>
</feature>
<name>A0A2S2DF36_9BURK</name>
<dbReference type="OrthoDB" id="9811036at2"/>
<feature type="transmembrane region" description="Helical" evidence="7">
    <location>
        <begin position="507"/>
        <end position="529"/>
    </location>
</feature>
<dbReference type="PROSITE" id="PS51352">
    <property type="entry name" value="THIOREDOXIN_2"/>
    <property type="match status" value="1"/>
</dbReference>
<evidence type="ECO:0000256" key="7">
    <source>
        <dbReference type="SAM" id="Phobius"/>
    </source>
</evidence>
<gene>
    <name evidence="9" type="ORF">DIR46_05540</name>
</gene>
<evidence type="ECO:0000256" key="4">
    <source>
        <dbReference type="ARBA" id="ARBA00022748"/>
    </source>
</evidence>
<dbReference type="PANTHER" id="PTHR32234">
    <property type="entry name" value="THIOL:DISULFIDE INTERCHANGE PROTEIN DSBD"/>
    <property type="match status" value="1"/>
</dbReference>
<evidence type="ECO:0000256" key="2">
    <source>
        <dbReference type="ARBA" id="ARBA00022475"/>
    </source>
</evidence>
<dbReference type="GO" id="GO:0045454">
    <property type="term" value="P:cell redox homeostasis"/>
    <property type="evidence" value="ECO:0007669"/>
    <property type="project" value="TreeGrafter"/>
</dbReference>
<dbReference type="InterPro" id="IPR013766">
    <property type="entry name" value="Thioredoxin_domain"/>
</dbReference>
<keyword evidence="6 7" id="KW-0472">Membrane</keyword>
<keyword evidence="2" id="KW-1003">Cell membrane</keyword>
<keyword evidence="4" id="KW-0201">Cytochrome c-type biogenesis</keyword>
<evidence type="ECO:0000313" key="10">
    <source>
        <dbReference type="Proteomes" id="UP000245820"/>
    </source>
</evidence>
<dbReference type="EMBL" id="CP029343">
    <property type="protein sequence ID" value="AWL03952.1"/>
    <property type="molecule type" value="Genomic_DNA"/>
</dbReference>
<dbReference type="Pfam" id="PF02683">
    <property type="entry name" value="DsbD_TM"/>
    <property type="match status" value="1"/>
</dbReference>
<feature type="transmembrane region" description="Helical" evidence="7">
    <location>
        <begin position="535"/>
        <end position="557"/>
    </location>
</feature>
<dbReference type="AlphaFoldDB" id="A0A2S2DF36"/>
<dbReference type="KEGG" id="mtim:DIR46_05540"/>